<dbReference type="AlphaFoldDB" id="A7AX00"/>
<gene>
    <name evidence="8" type="ORF">BBOV_I004970</name>
</gene>
<proteinExistence type="predicted"/>
<evidence type="ECO:0000259" key="7">
    <source>
        <dbReference type="Pfam" id="PF03151"/>
    </source>
</evidence>
<feature type="transmembrane region" description="Helical" evidence="6">
    <location>
        <begin position="347"/>
        <end position="366"/>
    </location>
</feature>
<protein>
    <submittedName>
        <fullName evidence="8">Triose or hexose phosphate/phosphate translocator, putative</fullName>
    </submittedName>
</protein>
<feature type="transmembrane region" description="Helical" evidence="6">
    <location>
        <begin position="65"/>
        <end position="83"/>
    </location>
</feature>
<evidence type="ECO:0000256" key="4">
    <source>
        <dbReference type="ARBA" id="ARBA00023136"/>
    </source>
</evidence>
<dbReference type="PANTHER" id="PTHR11132">
    <property type="entry name" value="SOLUTE CARRIER FAMILY 35"/>
    <property type="match status" value="1"/>
</dbReference>
<dbReference type="VEuPathDB" id="PiroplasmaDB:BBOV_I004970"/>
<evidence type="ECO:0000256" key="3">
    <source>
        <dbReference type="ARBA" id="ARBA00022989"/>
    </source>
</evidence>
<dbReference type="RefSeq" id="XP_001609146.1">
    <property type="nucleotide sequence ID" value="XM_001609096.1"/>
</dbReference>
<feature type="region of interest" description="Disordered" evidence="5">
    <location>
        <begin position="1"/>
        <end position="21"/>
    </location>
</feature>
<feature type="transmembrane region" description="Helical" evidence="6">
    <location>
        <begin position="249"/>
        <end position="273"/>
    </location>
</feature>
<keyword evidence="2 6" id="KW-0812">Transmembrane</keyword>
<dbReference type="FunCoup" id="A7AX00">
    <property type="interactions" value="241"/>
</dbReference>
<keyword evidence="4 6" id="KW-0472">Membrane</keyword>
<dbReference type="Pfam" id="PF03151">
    <property type="entry name" value="TPT"/>
    <property type="match status" value="1"/>
</dbReference>
<keyword evidence="9" id="KW-1185">Reference proteome</keyword>
<dbReference type="OMA" id="SYPLAVW"/>
<organism evidence="8 9">
    <name type="scientific">Babesia bovis</name>
    <dbReference type="NCBI Taxonomy" id="5865"/>
    <lineage>
        <taxon>Eukaryota</taxon>
        <taxon>Sar</taxon>
        <taxon>Alveolata</taxon>
        <taxon>Apicomplexa</taxon>
        <taxon>Aconoidasida</taxon>
        <taxon>Piroplasmida</taxon>
        <taxon>Babesiidae</taxon>
        <taxon>Babesia</taxon>
    </lineage>
</organism>
<reference evidence="8 9" key="1">
    <citation type="journal article" date="2007" name="PLoS Pathog.">
        <title>Genome sequence of Babesia bovis and comparative analysis of apicomplexan hemoprotozoa.</title>
        <authorList>
            <person name="Brayton K.A."/>
            <person name="Lau A.O.T."/>
            <person name="Herndon D.R."/>
            <person name="Hannick L."/>
            <person name="Kappmeyer L.S."/>
            <person name="Berens S.J."/>
            <person name="Bidwell S.L."/>
            <person name="Brown W.C."/>
            <person name="Crabtree J."/>
            <person name="Fadrosh D."/>
            <person name="Feldblum T."/>
            <person name="Forberger H.A."/>
            <person name="Haas B.J."/>
            <person name="Howell J.M."/>
            <person name="Khouri H."/>
            <person name="Koo H."/>
            <person name="Mann D.J."/>
            <person name="Norimine J."/>
            <person name="Paulsen I.T."/>
            <person name="Radune D."/>
            <person name="Ren Q."/>
            <person name="Smith R.K. Jr."/>
            <person name="Suarez C.E."/>
            <person name="White O."/>
            <person name="Wortman J.R."/>
            <person name="Knowles D.P. Jr."/>
            <person name="McElwain T.F."/>
            <person name="Nene V.M."/>
        </authorList>
    </citation>
    <scope>NUCLEOTIDE SEQUENCE [LARGE SCALE GENOMIC DNA]</scope>
    <source>
        <strain evidence="8">T2Bo</strain>
    </source>
</reference>
<accession>A7AX00</accession>
<comment type="subcellular location">
    <subcellularLocation>
        <location evidence="1">Membrane</location>
        <topology evidence="1">Multi-pass membrane protein</topology>
    </subcellularLocation>
</comment>
<comment type="caution">
    <text evidence="8">The sequence shown here is derived from an EMBL/GenBank/DDBJ whole genome shotgun (WGS) entry which is preliminary data.</text>
</comment>
<dbReference type="Proteomes" id="UP000002173">
    <property type="component" value="Unassembled WGS sequence"/>
</dbReference>
<feature type="transmembrane region" description="Helical" evidence="6">
    <location>
        <begin position="95"/>
        <end position="118"/>
    </location>
</feature>
<dbReference type="eggNOG" id="KOG1441">
    <property type="taxonomic scope" value="Eukaryota"/>
</dbReference>
<evidence type="ECO:0000313" key="9">
    <source>
        <dbReference type="Proteomes" id="UP000002173"/>
    </source>
</evidence>
<reference evidence="9" key="3">
    <citation type="journal article" date="2021" name="Int. J. Parasitol.">
        <title>Comparative analysis of gene expression between Babesia bovis blood stages and kinetes allowed by improved genome annotation.</title>
        <authorList>
            <person name="Ueti M.W."/>
            <person name="Johnson W.C."/>
            <person name="Kappmeyer L.S."/>
            <person name="Herndon D.R."/>
            <person name="Mousel M.R."/>
            <person name="Reif K.E."/>
            <person name="Taus N.S."/>
            <person name="Ifeonu O.O."/>
            <person name="Silva J.C."/>
            <person name="Suarez C.E."/>
            <person name="Brayton K.A."/>
        </authorList>
    </citation>
    <scope>NUCLEOTIDE SEQUENCE [LARGE SCALE GENOMIC DNA]</scope>
</reference>
<dbReference type="GO" id="GO:0016020">
    <property type="term" value="C:membrane"/>
    <property type="evidence" value="ECO:0007669"/>
    <property type="project" value="UniProtKB-SubCell"/>
</dbReference>
<dbReference type="InParanoid" id="A7AX00"/>
<reference evidence="9" key="2">
    <citation type="journal article" date="2020" name="Data Brief">
        <title>Transcriptome dataset of Babesia bovis life stages within vertebrate and invertebrate hosts.</title>
        <authorList>
            <person name="Ueti M.W."/>
            <person name="Johnson W.C."/>
            <person name="Kappmeyer L.S."/>
            <person name="Herndon D.R."/>
            <person name="Mousel M.R."/>
            <person name="Reif K.E."/>
            <person name="Taus N.S."/>
            <person name="Ifeonu O.O."/>
            <person name="Silva J.C."/>
            <person name="Suarez C.E."/>
            <person name="Brayton K.A."/>
        </authorList>
    </citation>
    <scope>NUCLEOTIDE SEQUENCE [LARGE SCALE GENOMIC DNA]</scope>
</reference>
<feature type="transmembrane region" description="Helical" evidence="6">
    <location>
        <begin position="159"/>
        <end position="179"/>
    </location>
</feature>
<dbReference type="InterPro" id="IPR037185">
    <property type="entry name" value="EmrE-like"/>
</dbReference>
<feature type="transmembrane region" description="Helical" evidence="6">
    <location>
        <begin position="293"/>
        <end position="314"/>
    </location>
</feature>
<evidence type="ECO:0000256" key="1">
    <source>
        <dbReference type="ARBA" id="ARBA00004141"/>
    </source>
</evidence>
<evidence type="ECO:0000256" key="2">
    <source>
        <dbReference type="ARBA" id="ARBA00022692"/>
    </source>
</evidence>
<feature type="transmembrane region" description="Helical" evidence="6">
    <location>
        <begin position="130"/>
        <end position="153"/>
    </location>
</feature>
<feature type="domain" description="Sugar phosphate transporter" evidence="7">
    <location>
        <begin position="68"/>
        <end position="364"/>
    </location>
</feature>
<dbReference type="KEGG" id="bbo:BBOV_I004970"/>
<evidence type="ECO:0000256" key="6">
    <source>
        <dbReference type="SAM" id="Phobius"/>
    </source>
</evidence>
<dbReference type="EMBL" id="AAXT01000005">
    <property type="protein sequence ID" value="EDO05578.1"/>
    <property type="molecule type" value="Genomic_DNA"/>
</dbReference>
<name>A7AX00_BABBO</name>
<feature type="transmembrane region" description="Helical" evidence="6">
    <location>
        <begin position="186"/>
        <end position="204"/>
    </location>
</feature>
<keyword evidence="3 6" id="KW-1133">Transmembrane helix</keyword>
<dbReference type="InterPro" id="IPR050186">
    <property type="entry name" value="TPT_transporter"/>
</dbReference>
<dbReference type="SUPFAM" id="SSF103481">
    <property type="entry name" value="Multidrug resistance efflux transporter EmrE"/>
    <property type="match status" value="1"/>
</dbReference>
<dbReference type="InterPro" id="IPR004853">
    <property type="entry name" value="Sugar_P_trans_dom"/>
</dbReference>
<sequence>MADDKEIGPNTSIESGNKDSAPEVLSELVHKVDITENKAMTDASDTVHIESTGSSNFRSNMLQHVKLWSAVIVWYGLNVTHIMTSKSFLNALPLPWTVCSFEFLVGWLFAGVFWGTGFRKMPRFPNVRSFISIFIPLGLVTVFLHCGTIISMALGSVSFTTVIKSAEPVATAVLSILILKDYLNIYVYLSLIPIVAGVAISSANELSFNTWSFFCALASNVFEAFRAIIVKKIDFEDETIGTNLTPTNIYMLFTLVASCICLPISLGIEAPYWKETWLKSTAEMTTYNKGIVIFQFIACGFLYYVYNDFAFYCLGLMNQVTYSVLNTMKRIVVIIVSIIIFQNEVNVLGYVGISTAIIGGLLYSLAKQGICSRPRKQEVALE</sequence>
<dbReference type="GeneID" id="5477362"/>
<feature type="transmembrane region" description="Helical" evidence="6">
    <location>
        <begin position="210"/>
        <end position="229"/>
    </location>
</feature>
<feature type="transmembrane region" description="Helical" evidence="6">
    <location>
        <begin position="321"/>
        <end position="341"/>
    </location>
</feature>
<evidence type="ECO:0000313" key="8">
    <source>
        <dbReference type="EMBL" id="EDO05578.1"/>
    </source>
</evidence>
<evidence type="ECO:0000256" key="5">
    <source>
        <dbReference type="SAM" id="MobiDB-lite"/>
    </source>
</evidence>